<comment type="domain">
    <text evidence="3">Contains a C-terminal catalytic domain, and an N-terminal region which modulates catalytic activity.</text>
</comment>
<name>A0A1N7IKH3_9BACI</name>
<dbReference type="PIRSF" id="PIRSF000876">
    <property type="entry name" value="RR_chemtxs_CheB"/>
    <property type="match status" value="1"/>
</dbReference>
<comment type="subcellular location">
    <subcellularLocation>
        <location evidence="3">Cytoplasm</location>
    </subcellularLocation>
</comment>
<evidence type="ECO:0000256" key="2">
    <source>
        <dbReference type="ARBA" id="ARBA00048267"/>
    </source>
</evidence>
<dbReference type="InterPro" id="IPR011006">
    <property type="entry name" value="CheY-like_superfamily"/>
</dbReference>
<keyword evidence="9" id="KW-1185">Reference proteome</keyword>
<dbReference type="Proteomes" id="UP000187608">
    <property type="component" value="Unassembled WGS sequence"/>
</dbReference>
<dbReference type="EMBL" id="FTOC01000001">
    <property type="protein sequence ID" value="SIS37585.1"/>
    <property type="molecule type" value="Genomic_DNA"/>
</dbReference>
<accession>A0A1N7IKH3</accession>
<evidence type="ECO:0000313" key="9">
    <source>
        <dbReference type="Proteomes" id="UP000187608"/>
    </source>
</evidence>
<keyword evidence="3 4" id="KW-0145">Chemotaxis</keyword>
<comment type="catalytic activity">
    <reaction evidence="3">
        <text>L-glutaminyl-[protein] + H2O = L-glutamyl-[protein] + NH4(+)</text>
        <dbReference type="Rhea" id="RHEA:16441"/>
        <dbReference type="Rhea" id="RHEA-COMP:10207"/>
        <dbReference type="Rhea" id="RHEA-COMP:10208"/>
        <dbReference type="ChEBI" id="CHEBI:15377"/>
        <dbReference type="ChEBI" id="CHEBI:28938"/>
        <dbReference type="ChEBI" id="CHEBI:29973"/>
        <dbReference type="ChEBI" id="CHEBI:30011"/>
        <dbReference type="EC" id="3.5.1.44"/>
    </reaction>
</comment>
<proteinExistence type="inferred from homology"/>
<dbReference type="PROSITE" id="PS50110">
    <property type="entry name" value="RESPONSE_REGULATORY"/>
    <property type="match status" value="1"/>
</dbReference>
<dbReference type="GO" id="GO:0006935">
    <property type="term" value="P:chemotaxis"/>
    <property type="evidence" value="ECO:0007669"/>
    <property type="project" value="UniProtKB-UniRule"/>
</dbReference>
<dbReference type="HAMAP" id="MF_00099">
    <property type="entry name" value="CheB_chemtxs"/>
    <property type="match status" value="1"/>
</dbReference>
<comment type="catalytic activity">
    <reaction evidence="2 3">
        <text>[protein]-L-glutamate 5-O-methyl ester + H2O = L-glutamyl-[protein] + methanol + H(+)</text>
        <dbReference type="Rhea" id="RHEA:23236"/>
        <dbReference type="Rhea" id="RHEA-COMP:10208"/>
        <dbReference type="Rhea" id="RHEA-COMP:10311"/>
        <dbReference type="ChEBI" id="CHEBI:15377"/>
        <dbReference type="ChEBI" id="CHEBI:15378"/>
        <dbReference type="ChEBI" id="CHEBI:17790"/>
        <dbReference type="ChEBI" id="CHEBI:29973"/>
        <dbReference type="ChEBI" id="CHEBI:82795"/>
        <dbReference type="EC" id="3.1.1.61"/>
    </reaction>
</comment>
<dbReference type="EC" id="3.5.1.44" evidence="3"/>
<evidence type="ECO:0000256" key="5">
    <source>
        <dbReference type="PROSITE-ProRule" id="PRU00169"/>
    </source>
</evidence>
<dbReference type="SUPFAM" id="SSF52738">
    <property type="entry name" value="Methylesterase CheB, C-terminal domain"/>
    <property type="match status" value="1"/>
</dbReference>
<dbReference type="STRING" id="570947.SAMN05421687_101389"/>
<dbReference type="NCBIfam" id="NF001965">
    <property type="entry name" value="PRK00742.1"/>
    <property type="match status" value="1"/>
</dbReference>
<dbReference type="Pfam" id="PF00072">
    <property type="entry name" value="Response_reg"/>
    <property type="match status" value="1"/>
</dbReference>
<dbReference type="SUPFAM" id="SSF52172">
    <property type="entry name" value="CheY-like"/>
    <property type="match status" value="1"/>
</dbReference>
<keyword evidence="3 5" id="KW-0597">Phosphoprotein</keyword>
<evidence type="ECO:0000259" key="7">
    <source>
        <dbReference type="PROSITE" id="PS50122"/>
    </source>
</evidence>
<comment type="function">
    <text evidence="3">Involved in chemotaxis. Part of a chemotaxis signal transduction system that modulates chemotaxis in response to various stimuli. Catalyzes the demethylation of specific methylglutamate residues introduced into the chemoreceptors (methyl-accepting chemotaxis proteins or MCP) by CheR. Also mediates the irreversible deamidation of specific glutamine residues to glutamic acid.</text>
</comment>
<dbReference type="GO" id="GO:0000156">
    <property type="term" value="F:phosphorelay response regulator activity"/>
    <property type="evidence" value="ECO:0007669"/>
    <property type="project" value="InterPro"/>
</dbReference>
<dbReference type="InterPro" id="IPR035909">
    <property type="entry name" value="CheB_C"/>
</dbReference>
<dbReference type="PANTHER" id="PTHR42872">
    <property type="entry name" value="PROTEIN-GLUTAMATE METHYLESTERASE/PROTEIN-GLUTAMINE GLUTAMINASE"/>
    <property type="match status" value="1"/>
</dbReference>
<evidence type="ECO:0000313" key="8">
    <source>
        <dbReference type="EMBL" id="SIS37585.1"/>
    </source>
</evidence>
<reference evidence="9" key="1">
    <citation type="submission" date="2017-01" db="EMBL/GenBank/DDBJ databases">
        <authorList>
            <person name="Varghese N."/>
            <person name="Submissions S."/>
        </authorList>
    </citation>
    <scope>NUCLEOTIDE SEQUENCE [LARGE SCALE GENOMIC DNA]</scope>
    <source>
        <strain evidence="9">DSM 23127</strain>
    </source>
</reference>
<dbReference type="AlphaFoldDB" id="A0A1N7IKH3"/>
<dbReference type="Gene3D" id="3.40.50.2300">
    <property type="match status" value="1"/>
</dbReference>
<dbReference type="Pfam" id="PF01339">
    <property type="entry name" value="CheB_methylest"/>
    <property type="match status" value="1"/>
</dbReference>
<dbReference type="InterPro" id="IPR001789">
    <property type="entry name" value="Sig_transdc_resp-reg_receiver"/>
</dbReference>
<dbReference type="CDD" id="cd16432">
    <property type="entry name" value="CheB_Rec"/>
    <property type="match status" value="1"/>
</dbReference>
<dbReference type="SMART" id="SM00448">
    <property type="entry name" value="REC"/>
    <property type="match status" value="1"/>
</dbReference>
<evidence type="ECO:0000259" key="6">
    <source>
        <dbReference type="PROSITE" id="PS50110"/>
    </source>
</evidence>
<evidence type="ECO:0000256" key="3">
    <source>
        <dbReference type="HAMAP-Rule" id="MF_00099"/>
    </source>
</evidence>
<dbReference type="GO" id="GO:0008984">
    <property type="term" value="F:protein-glutamate methylesterase activity"/>
    <property type="evidence" value="ECO:0007669"/>
    <property type="project" value="UniProtKB-UniRule"/>
</dbReference>
<sequence>MEKQSVLIVDDSAFMRKMIHEMIEEDPRLYVIATARNGEDALLKVEKFDPDVVTMDIEMPKMDGIRALEIIMEKYPRPVVMLSSLTQNGAENTVQALSAGAVDFIPKPSGSISLDINNIKKQIVQKVITASKAKVPKMIGTARDERIPTVTTNKPSRSLIAIGTSTGGPRALQEVLTSLPIDFPSPILIVQHMPPGFTKSLADRLNKLAQIHVKEAEHGERILEGTAYIAPGGYHLSVKESPELTIVLSENEEIFGHRPSVNYLFDSLTSLISHHLVTVVMTGMGADGTEGLIRLKKALPGTHSIAEAEESCIVYGMPKSVVVSGLADEVLTLKDIARGIHKATIR</sequence>
<dbReference type="CDD" id="cd17541">
    <property type="entry name" value="REC_CheB-like"/>
    <property type="match status" value="1"/>
</dbReference>
<evidence type="ECO:0000256" key="4">
    <source>
        <dbReference type="PROSITE-ProRule" id="PRU00050"/>
    </source>
</evidence>
<protein>
    <recommendedName>
        <fullName evidence="3">Protein-glutamate methylesterase/protein-glutamine glutaminase</fullName>
        <ecNumber evidence="3">3.1.1.61</ecNumber>
        <ecNumber evidence="3">3.5.1.44</ecNumber>
    </recommendedName>
</protein>
<dbReference type="EC" id="3.1.1.61" evidence="3"/>
<feature type="domain" description="Response regulatory" evidence="6">
    <location>
        <begin position="5"/>
        <end position="122"/>
    </location>
</feature>
<feature type="active site" evidence="3 4">
    <location>
        <position position="192"/>
    </location>
</feature>
<feature type="active site" evidence="3 4">
    <location>
        <position position="165"/>
    </location>
</feature>
<dbReference type="InterPro" id="IPR000673">
    <property type="entry name" value="Sig_transdc_resp-reg_Me-estase"/>
</dbReference>
<dbReference type="GO" id="GO:0005737">
    <property type="term" value="C:cytoplasm"/>
    <property type="evidence" value="ECO:0007669"/>
    <property type="project" value="UniProtKB-SubCell"/>
</dbReference>
<feature type="active site" evidence="3 4">
    <location>
        <position position="287"/>
    </location>
</feature>
<feature type="modified residue" description="4-aspartylphosphate" evidence="3 5">
    <location>
        <position position="56"/>
    </location>
</feature>
<dbReference type="PANTHER" id="PTHR42872:SF3">
    <property type="entry name" value="PROTEIN-GLUTAMATE METHYLESTERASE_PROTEIN-GLUTAMINE GLUTAMINASE 1"/>
    <property type="match status" value="1"/>
</dbReference>
<feature type="domain" description="CheB-type methylesterase" evidence="7">
    <location>
        <begin position="153"/>
        <end position="340"/>
    </location>
</feature>
<keyword evidence="3" id="KW-0963">Cytoplasm</keyword>
<dbReference type="GO" id="GO:0050568">
    <property type="term" value="F:protein-glutamine glutaminase activity"/>
    <property type="evidence" value="ECO:0007669"/>
    <property type="project" value="UniProtKB-UniRule"/>
</dbReference>
<comment type="PTM">
    <text evidence="3">Phosphorylated by CheA. Phosphorylation of the N-terminal regulatory domain activates the methylesterase activity.</text>
</comment>
<dbReference type="InterPro" id="IPR008248">
    <property type="entry name" value="CheB-like"/>
</dbReference>
<dbReference type="OrthoDB" id="9793421at2"/>
<keyword evidence="1 3" id="KW-0378">Hydrolase</keyword>
<comment type="similarity">
    <text evidence="3">Belongs to the CheB family.</text>
</comment>
<evidence type="ECO:0000256" key="1">
    <source>
        <dbReference type="ARBA" id="ARBA00022801"/>
    </source>
</evidence>
<dbReference type="Gene3D" id="3.40.50.180">
    <property type="entry name" value="Methylesterase CheB, C-terminal domain"/>
    <property type="match status" value="1"/>
</dbReference>
<organism evidence="8 9">
    <name type="scientific">Salimicrobium flavidum</name>
    <dbReference type="NCBI Taxonomy" id="570947"/>
    <lineage>
        <taxon>Bacteria</taxon>
        <taxon>Bacillati</taxon>
        <taxon>Bacillota</taxon>
        <taxon>Bacilli</taxon>
        <taxon>Bacillales</taxon>
        <taxon>Bacillaceae</taxon>
        <taxon>Salimicrobium</taxon>
    </lineage>
</organism>
<dbReference type="RefSeq" id="WP_076556650.1">
    <property type="nucleotide sequence ID" value="NZ_FTOC01000001.1"/>
</dbReference>
<dbReference type="PROSITE" id="PS50122">
    <property type="entry name" value="CHEB"/>
    <property type="match status" value="1"/>
</dbReference>
<gene>
    <name evidence="3" type="primary">cheB</name>
    <name evidence="8" type="ORF">SAMN05421687_101389</name>
</gene>